<dbReference type="SUPFAM" id="SSF64182">
    <property type="entry name" value="DHH phosphoesterases"/>
    <property type="match status" value="1"/>
</dbReference>
<reference evidence="2" key="1">
    <citation type="submission" date="2011-10" db="EMBL/GenBank/DDBJ databases">
        <title>The complete genome of chromosome of Thermovirga lienii DSM 17291.</title>
        <authorList>
            <consortium name="US DOE Joint Genome Institute (JGI-PGF)"/>
            <person name="Lucas S."/>
            <person name="Copeland A."/>
            <person name="Lapidus A."/>
            <person name="Glavina del Rio T."/>
            <person name="Dalin E."/>
            <person name="Tice H."/>
            <person name="Bruce D."/>
            <person name="Goodwin L."/>
            <person name="Pitluck S."/>
            <person name="Peters L."/>
            <person name="Mikhailova N."/>
            <person name="Saunders E."/>
            <person name="Kyrpides N."/>
            <person name="Mavromatis K."/>
            <person name="Ivanova N."/>
            <person name="Last F.I."/>
            <person name="Brettin T."/>
            <person name="Detter J.C."/>
            <person name="Han C."/>
            <person name="Larimer F."/>
            <person name="Land M."/>
            <person name="Hauser L."/>
            <person name="Markowitz V."/>
            <person name="Cheng J.-F."/>
            <person name="Hugenholtz P."/>
            <person name="Woyke T."/>
            <person name="Wu D."/>
            <person name="Spring S."/>
            <person name="Schroeder M."/>
            <person name="Brambilla E.-M."/>
            <person name="Klenk H.-P."/>
            <person name="Eisen J.A."/>
        </authorList>
    </citation>
    <scope>NUCLEOTIDE SEQUENCE [LARGE SCALE GENOMIC DNA]</scope>
    <source>
        <strain evidence="2">ATCC BAA-1197 / DSM 17291 / Cas60314</strain>
    </source>
</reference>
<dbReference type="PANTHER" id="PTHR42146:SF1">
    <property type="entry name" value="OLIGORIBONUCLEASE NRNB"/>
    <property type="match status" value="1"/>
</dbReference>
<dbReference type="eggNOG" id="COG2404">
    <property type="taxonomic scope" value="Bacteria"/>
</dbReference>
<organism evidence="1 2">
    <name type="scientific">Thermovirga lienii (strain ATCC BAA-1197 / DSM 17291 / Cas60314)</name>
    <dbReference type="NCBI Taxonomy" id="580340"/>
    <lineage>
        <taxon>Bacteria</taxon>
        <taxon>Thermotogati</taxon>
        <taxon>Synergistota</taxon>
        <taxon>Synergistia</taxon>
        <taxon>Synergistales</taxon>
        <taxon>Thermovirgaceae</taxon>
        <taxon>Thermovirga</taxon>
    </lineage>
</organism>
<dbReference type="EMBL" id="CP003096">
    <property type="protein sequence ID" value="AER67595.1"/>
    <property type="molecule type" value="Genomic_DNA"/>
</dbReference>
<dbReference type="AlphaFoldDB" id="G7V9D5"/>
<reference evidence="1 2" key="2">
    <citation type="journal article" date="2012" name="Stand. Genomic Sci.">
        <title>Genome sequence of the moderately thermophilic, amino-acid-degrading and sulfur-reducing bacterium Thermovirga lienii type strain (Cas60314(T)).</title>
        <authorList>
            <person name="Goker M."/>
            <person name="Saunders E."/>
            <person name="Lapidus A."/>
            <person name="Nolan M."/>
            <person name="Lucas S."/>
            <person name="Hammon N."/>
            <person name="Deshpande S."/>
            <person name="Cheng J.F."/>
            <person name="Han C."/>
            <person name="Tapia R."/>
            <person name="Goodwin L.A."/>
            <person name="Pitluck S."/>
            <person name="Liolios K."/>
            <person name="Mavromatis K."/>
            <person name="Pagani I."/>
            <person name="Ivanova N."/>
            <person name="Mikhailova N."/>
            <person name="Pati A."/>
            <person name="Chen A."/>
            <person name="Palaniappan K."/>
            <person name="Land M."/>
            <person name="Chang Y.J."/>
            <person name="Jeffries C.D."/>
            <person name="Brambilla E.M."/>
            <person name="Rohde M."/>
            <person name="Spring S."/>
            <person name="Detter J.C."/>
            <person name="Woyke T."/>
            <person name="Bristow J."/>
            <person name="Eisen J.A."/>
            <person name="Markowitz V."/>
            <person name="Hugenholtz P."/>
            <person name="Kyrpides N.C."/>
            <person name="Klenk H.P."/>
        </authorList>
    </citation>
    <scope>NUCLEOTIDE SEQUENCE [LARGE SCALE GENOMIC DNA]</scope>
    <source>
        <strain evidence="2">ATCC BAA-1197 / DSM 17291 / Cas60314</strain>
    </source>
</reference>
<dbReference type="InterPro" id="IPR038763">
    <property type="entry name" value="DHH_sf"/>
</dbReference>
<gene>
    <name evidence="1" type="ordered locus">Tlie_1886</name>
</gene>
<dbReference type="HOGENOM" id="CLU_784445_0_0_0"/>
<evidence type="ECO:0000313" key="2">
    <source>
        <dbReference type="Proteomes" id="UP000005868"/>
    </source>
</evidence>
<protein>
    <submittedName>
        <fullName evidence="1">Phosphoesterase DHHA1</fullName>
    </submittedName>
</protein>
<proteinExistence type="predicted"/>
<sequence>MKVIHIISHTDLDGVTAAAVAWHRYFNNGYLIKVSLTGYGDVDNLVVECLKKKENFVVLDLFCQRTQTVDMLDKEFELPSEPVFFDHHKTTEERFPKRPWAMVDTSMCAAKVYFEWLSERDFLKGKIKEDLAGLVEIANDRDLWIGKIPESRLWQAYITMCGPYSLFARLAADPSPKLARWEHEGTTQFVKMQEERFKRALEEISGADKDLMFVKPNILEFGDVSDFCGLVLDKMENPPLLVAVANRRPQGDWSVSLRSRNALAGRIVGLLKDGRKVRGGGHADAAALYFPPNYSEELIKDSLQSAIKAVKEQEQSAGPTLGDLLKGIKD</sequence>
<accession>G7V9D5</accession>
<evidence type="ECO:0000313" key="1">
    <source>
        <dbReference type="EMBL" id="AER67595.1"/>
    </source>
</evidence>
<dbReference type="InterPro" id="IPR052968">
    <property type="entry name" value="Nucleotide_metab_enz"/>
</dbReference>
<dbReference type="PANTHER" id="PTHR42146">
    <property type="entry name" value="3',5'-CYCLIC-NUCLEOTIDE PHOSPHODIESTERASE"/>
    <property type="match status" value="1"/>
</dbReference>
<dbReference type="OrthoDB" id="1994at2"/>
<name>G7V9D5_THELD</name>
<keyword evidence="2" id="KW-1185">Reference proteome</keyword>
<dbReference type="KEGG" id="tli:Tlie_1886"/>
<dbReference type="Proteomes" id="UP000005868">
    <property type="component" value="Chromosome"/>
</dbReference>